<dbReference type="PANTHER" id="PTHR12526">
    <property type="entry name" value="GLYCOSYLTRANSFERASE"/>
    <property type="match status" value="1"/>
</dbReference>
<keyword evidence="1" id="KW-0328">Glycosyltransferase</keyword>
<dbReference type="PANTHER" id="PTHR12526:SF629">
    <property type="entry name" value="TEICHURONIC ACID BIOSYNTHESIS GLYCOSYLTRANSFERASE TUAH-RELATED"/>
    <property type="match status" value="1"/>
</dbReference>
<feature type="domain" description="Glycosyl transferase family 1" evidence="3">
    <location>
        <begin position="187"/>
        <end position="300"/>
    </location>
</feature>
<dbReference type="Gene3D" id="3.40.50.2000">
    <property type="entry name" value="Glycogen Phosphorylase B"/>
    <property type="match status" value="2"/>
</dbReference>
<reference evidence="4" key="1">
    <citation type="submission" date="2019-12" db="EMBL/GenBank/DDBJ databases">
        <title>Microbes associate with the intestines of laboratory mice.</title>
        <authorList>
            <person name="Navarre W."/>
            <person name="Wong E."/>
        </authorList>
    </citation>
    <scope>NUCLEOTIDE SEQUENCE</scope>
    <source>
        <strain evidence="4">NM79_F5</strain>
    </source>
</reference>
<dbReference type="SUPFAM" id="SSF53756">
    <property type="entry name" value="UDP-Glycosyltransferase/glycogen phosphorylase"/>
    <property type="match status" value="1"/>
</dbReference>
<dbReference type="GO" id="GO:0016757">
    <property type="term" value="F:glycosyltransferase activity"/>
    <property type="evidence" value="ECO:0007669"/>
    <property type="project" value="UniProtKB-KW"/>
</dbReference>
<evidence type="ECO:0000259" key="3">
    <source>
        <dbReference type="Pfam" id="PF00534"/>
    </source>
</evidence>
<comment type="caution">
    <text evidence="4">The sequence shown here is derived from an EMBL/GenBank/DDBJ whole genome shotgun (WGS) entry which is preliminary data.</text>
</comment>
<accession>A0A964RKD2</accession>
<evidence type="ECO:0000256" key="1">
    <source>
        <dbReference type="ARBA" id="ARBA00022676"/>
    </source>
</evidence>
<evidence type="ECO:0000313" key="4">
    <source>
        <dbReference type="EMBL" id="MVX63213.1"/>
    </source>
</evidence>
<proteinExistence type="predicted"/>
<dbReference type="AlphaFoldDB" id="A0A964RKD2"/>
<dbReference type="RefSeq" id="WP_160358405.1">
    <property type="nucleotide sequence ID" value="NZ_WSRQ01000007.1"/>
</dbReference>
<evidence type="ECO:0000256" key="2">
    <source>
        <dbReference type="ARBA" id="ARBA00022679"/>
    </source>
</evidence>
<organism evidence="4 5">
    <name type="scientific">Clostridium chromiireducens</name>
    <dbReference type="NCBI Taxonomy" id="225345"/>
    <lineage>
        <taxon>Bacteria</taxon>
        <taxon>Bacillati</taxon>
        <taxon>Bacillota</taxon>
        <taxon>Clostridia</taxon>
        <taxon>Eubacteriales</taxon>
        <taxon>Clostridiaceae</taxon>
        <taxon>Clostridium</taxon>
    </lineage>
</organism>
<dbReference type="EMBL" id="WSRQ01000007">
    <property type="protein sequence ID" value="MVX63213.1"/>
    <property type="molecule type" value="Genomic_DNA"/>
</dbReference>
<sequence length="372" mass="43412">MKGIYIAKVDDEYSLDIGVSKKILGEINAFRNIGNSIDYIRLKNKEIYMNNKKLGTTVTRYFACRDIYKCIKKIKLDYDFAYLRYCRGNYNFLRIIKLLHRNGIKIVVEIPTYPYRSEIDKKSIKGVIDLTLDKIITPLLHKYVFRISVTSDDSDIFSIKTIGINNGIEIDRFPMVNHTNKGFNKINLVGIGNLAKWHGYDRVIEGLNDYYKDNINKCNEEVNFYIIGEGSEKNNLRELTEKYKLNDYVHFLGAKNGEELDHIFDEMDIGVSSLALYRAGGGHDPIKSKEFLARGIPIILGYKDRLINMGLPYIFEIEENDKSVDIKVLLEKYKNTHNISSEEIREYAKENLTWEFQMKKIIVELKQLIWEY</sequence>
<gene>
    <name evidence="4" type="ORF">GKZ28_05805</name>
</gene>
<evidence type="ECO:0000313" key="5">
    <source>
        <dbReference type="Proteomes" id="UP000656077"/>
    </source>
</evidence>
<dbReference type="Proteomes" id="UP000656077">
    <property type="component" value="Unassembled WGS sequence"/>
</dbReference>
<name>A0A964RKD2_9CLOT</name>
<dbReference type="Pfam" id="PF00534">
    <property type="entry name" value="Glycos_transf_1"/>
    <property type="match status" value="1"/>
</dbReference>
<protein>
    <submittedName>
        <fullName evidence="4">Glycosyltransferase</fullName>
    </submittedName>
</protein>
<dbReference type="InterPro" id="IPR001296">
    <property type="entry name" value="Glyco_trans_1"/>
</dbReference>
<keyword evidence="2" id="KW-0808">Transferase</keyword>